<feature type="domain" description="Histidine kinase/HSP90-like ATPase" evidence="2">
    <location>
        <begin position="451"/>
        <end position="566"/>
    </location>
</feature>
<dbReference type="Pfam" id="PF02518">
    <property type="entry name" value="HATPase_c"/>
    <property type="match status" value="1"/>
</dbReference>
<protein>
    <submittedName>
        <fullName evidence="4">Histidine kinase</fullName>
    </submittedName>
</protein>
<dbReference type="GO" id="GO:0000155">
    <property type="term" value="F:phosphorelay sensor kinase activity"/>
    <property type="evidence" value="ECO:0007669"/>
    <property type="project" value="InterPro"/>
</dbReference>
<keyword evidence="4" id="KW-0808">Transferase</keyword>
<dbReference type="Gene3D" id="3.30.565.10">
    <property type="entry name" value="Histidine kinase-like ATPase, C-terminal domain"/>
    <property type="match status" value="1"/>
</dbReference>
<dbReference type="InterPro" id="IPR036890">
    <property type="entry name" value="HATPase_C_sf"/>
</dbReference>
<evidence type="ECO:0000259" key="3">
    <source>
        <dbReference type="Pfam" id="PF06580"/>
    </source>
</evidence>
<gene>
    <name evidence="4" type="ORF">MUG84_23990</name>
</gene>
<accession>A0A9X2B7A8</accession>
<feature type="domain" description="Signal transduction histidine kinase internal region" evidence="3">
    <location>
        <begin position="358"/>
        <end position="432"/>
    </location>
</feature>
<evidence type="ECO:0000313" key="5">
    <source>
        <dbReference type="Proteomes" id="UP001139347"/>
    </source>
</evidence>
<dbReference type="Gene3D" id="6.10.340.10">
    <property type="match status" value="1"/>
</dbReference>
<proteinExistence type="predicted"/>
<name>A0A9X2B7A8_9BACL</name>
<dbReference type="AlphaFoldDB" id="A0A9X2B7A8"/>
<keyword evidence="1" id="KW-0812">Transmembrane</keyword>
<keyword evidence="1" id="KW-0472">Membrane</keyword>
<dbReference type="InterPro" id="IPR010559">
    <property type="entry name" value="Sig_transdc_His_kin_internal"/>
</dbReference>
<dbReference type="PANTHER" id="PTHR34220:SF7">
    <property type="entry name" value="SENSOR HISTIDINE KINASE YPDA"/>
    <property type="match status" value="1"/>
</dbReference>
<keyword evidence="1" id="KW-1133">Transmembrane helix</keyword>
<dbReference type="PANTHER" id="PTHR34220">
    <property type="entry name" value="SENSOR HISTIDINE KINASE YPDA"/>
    <property type="match status" value="1"/>
</dbReference>
<dbReference type="EMBL" id="JALIRP010000014">
    <property type="protein sequence ID" value="MCJ8014747.1"/>
    <property type="molecule type" value="Genomic_DNA"/>
</dbReference>
<feature type="transmembrane region" description="Helical" evidence="1">
    <location>
        <begin position="263"/>
        <end position="286"/>
    </location>
</feature>
<dbReference type="Proteomes" id="UP001139347">
    <property type="component" value="Unassembled WGS sequence"/>
</dbReference>
<comment type="caution">
    <text evidence="4">The sequence shown here is derived from an EMBL/GenBank/DDBJ whole genome shotgun (WGS) entry which is preliminary data.</text>
</comment>
<keyword evidence="4" id="KW-0418">Kinase</keyword>
<dbReference type="GO" id="GO:0016020">
    <property type="term" value="C:membrane"/>
    <property type="evidence" value="ECO:0007669"/>
    <property type="project" value="InterPro"/>
</dbReference>
<organism evidence="4 5">
    <name type="scientific">Paenibacillus mangrovi</name>
    <dbReference type="NCBI Taxonomy" id="2931978"/>
    <lineage>
        <taxon>Bacteria</taxon>
        <taxon>Bacillati</taxon>
        <taxon>Bacillota</taxon>
        <taxon>Bacilli</taxon>
        <taxon>Bacillales</taxon>
        <taxon>Paenibacillaceae</taxon>
        <taxon>Paenibacillus</taxon>
    </lineage>
</organism>
<evidence type="ECO:0000256" key="1">
    <source>
        <dbReference type="SAM" id="Phobius"/>
    </source>
</evidence>
<dbReference type="Pfam" id="PF06580">
    <property type="entry name" value="His_kinase"/>
    <property type="match status" value="1"/>
</dbReference>
<evidence type="ECO:0000259" key="2">
    <source>
        <dbReference type="Pfam" id="PF02518"/>
    </source>
</evidence>
<dbReference type="InterPro" id="IPR003594">
    <property type="entry name" value="HATPase_dom"/>
</dbReference>
<dbReference type="InterPro" id="IPR050640">
    <property type="entry name" value="Bact_2-comp_sensor_kinase"/>
</dbReference>
<evidence type="ECO:0000313" key="4">
    <source>
        <dbReference type="EMBL" id="MCJ8014747.1"/>
    </source>
</evidence>
<reference evidence="4" key="1">
    <citation type="submission" date="2022-04" db="EMBL/GenBank/DDBJ databases">
        <title>Paenibacillus mangrovi sp. nov., a novel endophytic bacterium isolated from bark of Kandelia candel.</title>
        <authorList>
            <person name="Tuo L."/>
        </authorList>
    </citation>
    <scope>NUCLEOTIDE SEQUENCE</scope>
    <source>
        <strain evidence="4">KQZ6P-2</strain>
    </source>
</reference>
<dbReference type="SUPFAM" id="SSF55874">
    <property type="entry name" value="ATPase domain of HSP90 chaperone/DNA topoisomerase II/histidine kinase"/>
    <property type="match status" value="1"/>
</dbReference>
<sequence>MQNEHTLQMAEQSMKFVYRNLEYQLDTMNNMAAFLLSNQSVENLLETEHSAPYEAINDFFTLQTNLQNLSLLSLLNDADSGSIVQQSYVVAVALEPESGLYSLATDHFDPVTGIFKSKDLQKESWYRALIGGERRNVWWGQRAGRSGAAMIYSATKKKSIKDGRVIGTVLIGADTGSIRSLFENAALTSGFHLLLDEDGHVIFSERYAFLDPAGELPYVRAAVCDGSSADARIEGTRHRVTCETMDNGWKLLTAVPESHFGRYTYAISAIGALAAAAAVLLAGLWLRRIVVRVTVPITRLVNAIQRPEVLAFREPLPDLKSGINEVETLNEKFASMLVTLRGLIEKSFAEEIERRQLQLELLNAQINPHFLYNTLDLINCRAILAGDKVTSLIVRSLANVFRYGLNRGRAWISLDNEFKQVEAYLRIQQMMQDDLVVKFHIPPDLQDVVIPHFILQPLAENAIVHGFSGRTENCRITISAHVDGNTLILRVGDNGYGCDAEERNRALREQEAGAGESASVAISSSGGGYGTLNVHRRIQLHCGDAYGLRYMPVIEGTCVEAILPLRSQSPIDQEEDSPNV</sequence>
<keyword evidence="5" id="KW-1185">Reference proteome</keyword>
<dbReference type="RefSeq" id="WP_244729991.1">
    <property type="nucleotide sequence ID" value="NZ_JALIRP010000014.1"/>
</dbReference>